<sequence length="417" mass="47728">MHSEDFDMPTVNVHHLGKPKLWFVVPAGEREKLLAALSRDKLAVRRQGSCHQFLRHASLFIHPKYLDEKSVKFTCFLQGPGVAVLVLPGAIHYGFNLGTNIAEANNYVPTGWEPPKLKECKCSGQNPITRKMLVPPTISPTKQRTALKRAATICQQTRKRPKLCRNSDEQPNEDAPVSQWLRYISSFEPLTPPDAITRAPRIFRHILALWSRRSIVRICEAIKFWGSNYSMKQLSEGWKAGSRLQRLLCPLEPAAHLSGMIDTIFGILVCNEIAHKHEYNGRLEHKTEFNIEPGDKFTHDRAYRRYRNLRTLNSLCVEGVGLLFAIPATKEAPFHISINDYIKLSKTDVSHFRGLVMSSDVFRKAYQMADKFADCVRDGKDMRVYNWEHLTDLTALERASEEEVLKYLEPEDDSEEE</sequence>
<accession>A0AA39X4U2</accession>
<evidence type="ECO:0000313" key="3">
    <source>
        <dbReference type="Proteomes" id="UP001175000"/>
    </source>
</evidence>
<evidence type="ECO:0000259" key="1">
    <source>
        <dbReference type="PROSITE" id="PS51184"/>
    </source>
</evidence>
<dbReference type="Pfam" id="PF02373">
    <property type="entry name" value="JmjC"/>
    <property type="match status" value="1"/>
</dbReference>
<dbReference type="GO" id="GO:0000785">
    <property type="term" value="C:chromatin"/>
    <property type="evidence" value="ECO:0007669"/>
    <property type="project" value="TreeGrafter"/>
</dbReference>
<dbReference type="GO" id="GO:0010468">
    <property type="term" value="P:regulation of gene expression"/>
    <property type="evidence" value="ECO:0007669"/>
    <property type="project" value="TreeGrafter"/>
</dbReference>
<comment type="caution">
    <text evidence="2">The sequence shown here is derived from an EMBL/GenBank/DDBJ whole genome shotgun (WGS) entry which is preliminary data.</text>
</comment>
<organism evidence="2 3">
    <name type="scientific">Immersiella caudata</name>
    <dbReference type="NCBI Taxonomy" id="314043"/>
    <lineage>
        <taxon>Eukaryota</taxon>
        <taxon>Fungi</taxon>
        <taxon>Dikarya</taxon>
        <taxon>Ascomycota</taxon>
        <taxon>Pezizomycotina</taxon>
        <taxon>Sordariomycetes</taxon>
        <taxon>Sordariomycetidae</taxon>
        <taxon>Sordariales</taxon>
        <taxon>Lasiosphaeriaceae</taxon>
        <taxon>Immersiella</taxon>
    </lineage>
</organism>
<dbReference type="Gene3D" id="2.60.120.650">
    <property type="entry name" value="Cupin"/>
    <property type="match status" value="1"/>
</dbReference>
<dbReference type="EMBL" id="JAULSU010000002">
    <property type="protein sequence ID" value="KAK0627161.1"/>
    <property type="molecule type" value="Genomic_DNA"/>
</dbReference>
<dbReference type="InterPro" id="IPR003347">
    <property type="entry name" value="JmjC_dom"/>
</dbReference>
<keyword evidence="3" id="KW-1185">Reference proteome</keyword>
<dbReference type="AlphaFoldDB" id="A0AA39X4U2"/>
<dbReference type="PROSITE" id="PS51184">
    <property type="entry name" value="JMJC"/>
    <property type="match status" value="1"/>
</dbReference>
<dbReference type="GO" id="GO:0032454">
    <property type="term" value="F:histone H3K9 demethylase activity"/>
    <property type="evidence" value="ECO:0007669"/>
    <property type="project" value="TreeGrafter"/>
</dbReference>
<gene>
    <name evidence="2" type="ORF">B0T14DRAFT_511914</name>
</gene>
<dbReference type="GO" id="GO:0005634">
    <property type="term" value="C:nucleus"/>
    <property type="evidence" value="ECO:0007669"/>
    <property type="project" value="TreeGrafter"/>
</dbReference>
<dbReference type="Proteomes" id="UP001175000">
    <property type="component" value="Unassembled WGS sequence"/>
</dbReference>
<reference evidence="2" key="1">
    <citation type="submission" date="2023-06" db="EMBL/GenBank/DDBJ databases">
        <title>Genome-scale phylogeny and comparative genomics of the fungal order Sordariales.</title>
        <authorList>
            <consortium name="Lawrence Berkeley National Laboratory"/>
            <person name="Hensen N."/>
            <person name="Bonometti L."/>
            <person name="Westerberg I."/>
            <person name="Brannstrom I.O."/>
            <person name="Guillou S."/>
            <person name="Cros-Aarteil S."/>
            <person name="Calhoun S."/>
            <person name="Haridas S."/>
            <person name="Kuo A."/>
            <person name="Mondo S."/>
            <person name="Pangilinan J."/>
            <person name="Riley R."/>
            <person name="Labutti K."/>
            <person name="Andreopoulos B."/>
            <person name="Lipzen A."/>
            <person name="Chen C."/>
            <person name="Yanf M."/>
            <person name="Daum C."/>
            <person name="Ng V."/>
            <person name="Clum A."/>
            <person name="Steindorff A."/>
            <person name="Ohm R."/>
            <person name="Martin F."/>
            <person name="Silar P."/>
            <person name="Natvig D."/>
            <person name="Lalanne C."/>
            <person name="Gautier V."/>
            <person name="Ament-Velasquez S.L."/>
            <person name="Kruys A."/>
            <person name="Hutchinson M.I."/>
            <person name="Powell A.J."/>
            <person name="Barry K."/>
            <person name="Miller A.N."/>
            <person name="Grigoriev I.V."/>
            <person name="Debuchy R."/>
            <person name="Gladieux P."/>
            <person name="Thoren M.H."/>
            <person name="Johannesson H."/>
        </authorList>
    </citation>
    <scope>NUCLEOTIDE SEQUENCE</scope>
    <source>
        <strain evidence="2">CBS 606.72</strain>
    </source>
</reference>
<evidence type="ECO:0000313" key="2">
    <source>
        <dbReference type="EMBL" id="KAK0627161.1"/>
    </source>
</evidence>
<protein>
    <submittedName>
        <fullName evidence="2">JmjC domain, hydroxylase-domain-containing protein</fullName>
    </submittedName>
</protein>
<dbReference type="PANTHER" id="PTHR10694:SF7">
    <property type="entry name" value="[HISTONE H3]-TRIMETHYL-L-LYSINE(9) DEMETHYLASE"/>
    <property type="match status" value="1"/>
</dbReference>
<name>A0AA39X4U2_9PEZI</name>
<dbReference type="GO" id="GO:0051864">
    <property type="term" value="F:histone H3K36 demethylase activity"/>
    <property type="evidence" value="ECO:0007669"/>
    <property type="project" value="TreeGrafter"/>
</dbReference>
<dbReference type="PANTHER" id="PTHR10694">
    <property type="entry name" value="LYSINE-SPECIFIC DEMETHYLASE"/>
    <property type="match status" value="1"/>
</dbReference>
<feature type="domain" description="JmjC" evidence="1">
    <location>
        <begin position="1"/>
        <end position="124"/>
    </location>
</feature>
<dbReference type="SUPFAM" id="SSF51197">
    <property type="entry name" value="Clavaminate synthase-like"/>
    <property type="match status" value="1"/>
</dbReference>
<proteinExistence type="predicted"/>